<dbReference type="InterPro" id="IPR006439">
    <property type="entry name" value="HAD-SF_hydro_IA"/>
</dbReference>
<organism evidence="2 3">
    <name type="scientific">Pseudorhodoferax soli</name>
    <dbReference type="NCBI Taxonomy" id="545864"/>
    <lineage>
        <taxon>Bacteria</taxon>
        <taxon>Pseudomonadati</taxon>
        <taxon>Pseudomonadota</taxon>
        <taxon>Betaproteobacteria</taxon>
        <taxon>Burkholderiales</taxon>
        <taxon>Comamonadaceae</taxon>
    </lineage>
</organism>
<keyword evidence="3" id="KW-1185">Reference proteome</keyword>
<dbReference type="EMBL" id="QPJK01000014">
    <property type="protein sequence ID" value="RCW64812.1"/>
    <property type="molecule type" value="Genomic_DNA"/>
</dbReference>
<evidence type="ECO:0000313" key="3">
    <source>
        <dbReference type="Proteomes" id="UP000252884"/>
    </source>
</evidence>
<dbReference type="NCBIfam" id="TIGR01549">
    <property type="entry name" value="HAD-SF-IA-v1"/>
    <property type="match status" value="1"/>
</dbReference>
<sequence length="230" mass="25250">MLQTHKVRAITLDLDDTLWPIWPTIAKAEKALGAWFTDNAPATGRFWGDAERRRLLREQVVQEHEHLAHDMAFLRRESIRRALAQAGDDEALAATAFDVFIAMRHEVELYEDALEALQFLAARFPLVAVSNGNADLGRIGLMPHFRAAFSAASFGVGKPDARIFLAAAEAAGVPAEAVLHVGDDALLDVLGAHAVGMQTAWINRGEHPWTQSVQPHASLTDLRELCALFS</sequence>
<dbReference type="GO" id="GO:0016787">
    <property type="term" value="F:hydrolase activity"/>
    <property type="evidence" value="ECO:0007669"/>
    <property type="project" value="UniProtKB-KW"/>
</dbReference>
<dbReference type="Gene3D" id="3.40.50.1000">
    <property type="entry name" value="HAD superfamily/HAD-like"/>
    <property type="match status" value="1"/>
</dbReference>
<dbReference type="PANTHER" id="PTHR43316">
    <property type="entry name" value="HYDROLASE, HALOACID DELAHOGENASE-RELATED"/>
    <property type="match status" value="1"/>
</dbReference>
<dbReference type="InterPro" id="IPR051540">
    <property type="entry name" value="S-2-haloacid_dehalogenase"/>
</dbReference>
<dbReference type="NCBIfam" id="TIGR01509">
    <property type="entry name" value="HAD-SF-IA-v3"/>
    <property type="match status" value="1"/>
</dbReference>
<dbReference type="Gene3D" id="1.20.120.1600">
    <property type="match status" value="1"/>
</dbReference>
<dbReference type="InterPro" id="IPR023214">
    <property type="entry name" value="HAD_sf"/>
</dbReference>
<dbReference type="PANTHER" id="PTHR43316:SF3">
    <property type="entry name" value="HALOACID DEHALOGENASE, TYPE II (AFU_ORTHOLOGUE AFUA_2G07750)-RELATED"/>
    <property type="match status" value="1"/>
</dbReference>
<reference evidence="2 3" key="1">
    <citation type="submission" date="2018-07" db="EMBL/GenBank/DDBJ databases">
        <title>Genomic Encyclopedia of Type Strains, Phase IV (KMG-IV): sequencing the most valuable type-strain genomes for metagenomic binning, comparative biology and taxonomic classification.</title>
        <authorList>
            <person name="Goeker M."/>
        </authorList>
    </citation>
    <scope>NUCLEOTIDE SEQUENCE [LARGE SCALE GENOMIC DNA]</scope>
    <source>
        <strain evidence="2 3">DSM 21634</strain>
    </source>
</reference>
<protein>
    <submittedName>
        <fullName evidence="2">Putative hydrolase of the HAD superfamily</fullName>
    </submittedName>
</protein>
<dbReference type="SFLD" id="SFLDG01129">
    <property type="entry name" value="C1.5:_HAD__Beta-PGM__Phosphata"/>
    <property type="match status" value="1"/>
</dbReference>
<comment type="caution">
    <text evidence="2">The sequence shown here is derived from an EMBL/GenBank/DDBJ whole genome shotgun (WGS) entry which is preliminary data.</text>
</comment>
<dbReference type="Proteomes" id="UP000252884">
    <property type="component" value="Unassembled WGS sequence"/>
</dbReference>
<gene>
    <name evidence="2" type="ORF">DES41_114125</name>
</gene>
<dbReference type="OrthoDB" id="367448at2"/>
<dbReference type="SUPFAM" id="SSF56784">
    <property type="entry name" value="HAD-like"/>
    <property type="match status" value="1"/>
</dbReference>
<dbReference type="SFLD" id="SFLDS00003">
    <property type="entry name" value="Haloacid_Dehalogenase"/>
    <property type="match status" value="1"/>
</dbReference>
<keyword evidence="1 2" id="KW-0378">Hydrolase</keyword>
<dbReference type="InterPro" id="IPR036412">
    <property type="entry name" value="HAD-like_sf"/>
</dbReference>
<dbReference type="AlphaFoldDB" id="A0A368XA27"/>
<dbReference type="Pfam" id="PF00702">
    <property type="entry name" value="Hydrolase"/>
    <property type="match status" value="1"/>
</dbReference>
<dbReference type="RefSeq" id="WP_114472185.1">
    <property type="nucleotide sequence ID" value="NZ_QPJK01000014.1"/>
</dbReference>
<proteinExistence type="predicted"/>
<accession>A0A368XA27</accession>
<name>A0A368XA27_9BURK</name>
<evidence type="ECO:0000256" key="1">
    <source>
        <dbReference type="ARBA" id="ARBA00022801"/>
    </source>
</evidence>
<evidence type="ECO:0000313" key="2">
    <source>
        <dbReference type="EMBL" id="RCW64812.1"/>
    </source>
</evidence>
<dbReference type="PRINTS" id="PR00413">
    <property type="entry name" value="HADHALOGNASE"/>
</dbReference>